<dbReference type="GO" id="GO:0005975">
    <property type="term" value="P:carbohydrate metabolic process"/>
    <property type="evidence" value="ECO:0007669"/>
    <property type="project" value="InterPro"/>
</dbReference>
<dbReference type="NCBIfam" id="NF003740">
    <property type="entry name" value="PRK05337.1"/>
    <property type="match status" value="1"/>
</dbReference>
<feature type="non-terminal residue" evidence="7">
    <location>
        <position position="190"/>
    </location>
</feature>
<dbReference type="InterPro" id="IPR017853">
    <property type="entry name" value="GH"/>
</dbReference>
<keyword evidence="4" id="KW-0378">Hydrolase</keyword>
<gene>
    <name evidence="7" type="ORF">METZ01_LOCUS210862</name>
</gene>
<dbReference type="GO" id="GO:0009254">
    <property type="term" value="P:peptidoglycan turnover"/>
    <property type="evidence" value="ECO:0007669"/>
    <property type="project" value="TreeGrafter"/>
</dbReference>
<dbReference type="Pfam" id="PF00933">
    <property type="entry name" value="Glyco_hydro_3"/>
    <property type="match status" value="1"/>
</dbReference>
<dbReference type="EC" id="3.2.1.52" evidence="3"/>
<protein>
    <recommendedName>
        <fullName evidence="3">beta-N-acetylhexosaminidase</fullName>
        <ecNumber evidence="3">3.2.1.52</ecNumber>
    </recommendedName>
</protein>
<dbReference type="InterPro" id="IPR036962">
    <property type="entry name" value="Glyco_hydro_3_N_sf"/>
</dbReference>
<comment type="catalytic activity">
    <reaction evidence="1">
        <text>Hydrolysis of terminal non-reducing N-acetyl-D-hexosamine residues in N-acetyl-beta-D-hexosaminides.</text>
        <dbReference type="EC" id="3.2.1.52"/>
    </reaction>
</comment>
<accession>A0A382F4R5</accession>
<evidence type="ECO:0000256" key="1">
    <source>
        <dbReference type="ARBA" id="ARBA00001231"/>
    </source>
</evidence>
<feature type="domain" description="Glycoside hydrolase family 3 N-terminal" evidence="6">
    <location>
        <begin position="11"/>
        <end position="187"/>
    </location>
</feature>
<dbReference type="Gene3D" id="3.20.20.300">
    <property type="entry name" value="Glycoside hydrolase, family 3, N-terminal domain"/>
    <property type="match status" value="1"/>
</dbReference>
<sequence length="190" mass="20743">MCDLDGLELGADERELLLHPLIGGVILFSRNFDSPKQLIQLTSEIHKLRQPALLIAVDHEGGRVQRFHDGFSQLPACGLIGKYEPIKEALLLAEHMGWLMAAELLSVGVDFSFAPVLDVGGAISEVIGDRAFHVEPEKVSQFGQACMVGMKEAGMAAVGKHFPGHGSVIEDSHFSIPVDHRPFENINMHD</sequence>
<keyword evidence="5" id="KW-0326">Glycosidase</keyword>
<evidence type="ECO:0000259" key="6">
    <source>
        <dbReference type="Pfam" id="PF00933"/>
    </source>
</evidence>
<evidence type="ECO:0000313" key="7">
    <source>
        <dbReference type="EMBL" id="SVB58008.1"/>
    </source>
</evidence>
<proteinExistence type="inferred from homology"/>
<dbReference type="InterPro" id="IPR001764">
    <property type="entry name" value="Glyco_hydro_3_N"/>
</dbReference>
<dbReference type="AlphaFoldDB" id="A0A382F4R5"/>
<evidence type="ECO:0000256" key="4">
    <source>
        <dbReference type="ARBA" id="ARBA00022801"/>
    </source>
</evidence>
<dbReference type="GO" id="GO:0004563">
    <property type="term" value="F:beta-N-acetylhexosaminidase activity"/>
    <property type="evidence" value="ECO:0007669"/>
    <property type="project" value="UniProtKB-EC"/>
</dbReference>
<dbReference type="InterPro" id="IPR050226">
    <property type="entry name" value="NagZ_Beta-hexosaminidase"/>
</dbReference>
<dbReference type="PANTHER" id="PTHR30480:SF13">
    <property type="entry name" value="BETA-HEXOSAMINIDASE"/>
    <property type="match status" value="1"/>
</dbReference>
<dbReference type="PANTHER" id="PTHR30480">
    <property type="entry name" value="BETA-HEXOSAMINIDASE-RELATED"/>
    <property type="match status" value="1"/>
</dbReference>
<evidence type="ECO:0000256" key="3">
    <source>
        <dbReference type="ARBA" id="ARBA00012663"/>
    </source>
</evidence>
<evidence type="ECO:0000256" key="2">
    <source>
        <dbReference type="ARBA" id="ARBA00005336"/>
    </source>
</evidence>
<reference evidence="7" key="1">
    <citation type="submission" date="2018-05" db="EMBL/GenBank/DDBJ databases">
        <authorList>
            <person name="Lanie J.A."/>
            <person name="Ng W.-L."/>
            <person name="Kazmierczak K.M."/>
            <person name="Andrzejewski T.M."/>
            <person name="Davidsen T.M."/>
            <person name="Wayne K.J."/>
            <person name="Tettelin H."/>
            <person name="Glass J.I."/>
            <person name="Rusch D."/>
            <person name="Podicherti R."/>
            <person name="Tsui H.-C.T."/>
            <person name="Winkler M.E."/>
        </authorList>
    </citation>
    <scope>NUCLEOTIDE SEQUENCE</scope>
</reference>
<organism evidence="7">
    <name type="scientific">marine metagenome</name>
    <dbReference type="NCBI Taxonomy" id="408172"/>
    <lineage>
        <taxon>unclassified sequences</taxon>
        <taxon>metagenomes</taxon>
        <taxon>ecological metagenomes</taxon>
    </lineage>
</organism>
<dbReference type="EMBL" id="UINC01048011">
    <property type="protein sequence ID" value="SVB58008.1"/>
    <property type="molecule type" value="Genomic_DNA"/>
</dbReference>
<dbReference type="SUPFAM" id="SSF51445">
    <property type="entry name" value="(Trans)glycosidases"/>
    <property type="match status" value="1"/>
</dbReference>
<name>A0A382F4R5_9ZZZZ</name>
<evidence type="ECO:0000256" key="5">
    <source>
        <dbReference type="ARBA" id="ARBA00023295"/>
    </source>
</evidence>
<comment type="similarity">
    <text evidence="2">Belongs to the glycosyl hydrolase 3 family.</text>
</comment>